<comment type="caution">
    <text evidence="2">The sequence shown here is derived from an EMBL/GenBank/DDBJ whole genome shotgun (WGS) entry which is preliminary data.</text>
</comment>
<accession>A0A512NDB4</accession>
<keyword evidence="3" id="KW-1185">Reference proteome</keyword>
<dbReference type="EMBL" id="BKAJ01000072">
    <property type="protein sequence ID" value="GEP56937.1"/>
    <property type="molecule type" value="Genomic_DNA"/>
</dbReference>
<organism evidence="2 3">
    <name type="scientific">Reyranella soli</name>
    <dbReference type="NCBI Taxonomy" id="1230389"/>
    <lineage>
        <taxon>Bacteria</taxon>
        <taxon>Pseudomonadati</taxon>
        <taxon>Pseudomonadota</taxon>
        <taxon>Alphaproteobacteria</taxon>
        <taxon>Hyphomicrobiales</taxon>
        <taxon>Reyranellaceae</taxon>
        <taxon>Reyranella</taxon>
    </lineage>
</organism>
<keyword evidence="1" id="KW-0732">Signal</keyword>
<gene>
    <name evidence="2" type="ORF">RSO01_41030</name>
</gene>
<evidence type="ECO:0000313" key="2">
    <source>
        <dbReference type="EMBL" id="GEP56937.1"/>
    </source>
</evidence>
<sequence length="120" mass="12865">MRIPILSVVFALLLIPQAMAQADKPLDCGTGPITKVFGGTSWLVRSCDGIALHVLSDSGNPAFPFYFLIYPSETEKGRFVIEGEGTGDKQASAAALADIRRLSAIDIASLIAETKQQKKK</sequence>
<name>A0A512NDB4_9HYPH</name>
<proteinExistence type="predicted"/>
<dbReference type="Proteomes" id="UP000321058">
    <property type="component" value="Unassembled WGS sequence"/>
</dbReference>
<reference evidence="2 3" key="1">
    <citation type="submission" date="2019-07" db="EMBL/GenBank/DDBJ databases">
        <title>Whole genome shotgun sequence of Reyranella soli NBRC 108950.</title>
        <authorList>
            <person name="Hosoyama A."/>
            <person name="Uohara A."/>
            <person name="Ohji S."/>
            <person name="Ichikawa N."/>
        </authorList>
    </citation>
    <scope>NUCLEOTIDE SEQUENCE [LARGE SCALE GENOMIC DNA]</scope>
    <source>
        <strain evidence="2 3">NBRC 108950</strain>
    </source>
</reference>
<protein>
    <submittedName>
        <fullName evidence="2">Uncharacterized protein</fullName>
    </submittedName>
</protein>
<evidence type="ECO:0000313" key="3">
    <source>
        <dbReference type="Proteomes" id="UP000321058"/>
    </source>
</evidence>
<evidence type="ECO:0000256" key="1">
    <source>
        <dbReference type="SAM" id="SignalP"/>
    </source>
</evidence>
<feature type="signal peptide" evidence="1">
    <location>
        <begin position="1"/>
        <end position="20"/>
    </location>
</feature>
<feature type="chain" id="PRO_5021739154" evidence="1">
    <location>
        <begin position="21"/>
        <end position="120"/>
    </location>
</feature>
<dbReference type="AlphaFoldDB" id="A0A512NDB4"/>